<evidence type="ECO:0000256" key="1">
    <source>
        <dbReference type="SAM" id="MobiDB-lite"/>
    </source>
</evidence>
<name>A0A3B3ZZT2_9GOBI</name>
<reference evidence="2" key="2">
    <citation type="submission" date="2025-09" db="UniProtKB">
        <authorList>
            <consortium name="Ensembl"/>
        </authorList>
    </citation>
    <scope>IDENTIFICATION</scope>
</reference>
<feature type="compositionally biased region" description="Basic residues" evidence="1">
    <location>
        <begin position="37"/>
        <end position="55"/>
    </location>
</feature>
<proteinExistence type="predicted"/>
<protein>
    <submittedName>
        <fullName evidence="2">Uncharacterized protein</fullName>
    </submittedName>
</protein>
<dbReference type="Proteomes" id="UP000261520">
    <property type="component" value="Unplaced"/>
</dbReference>
<dbReference type="AlphaFoldDB" id="A0A3B3ZZT2"/>
<reference evidence="2" key="1">
    <citation type="submission" date="2025-08" db="UniProtKB">
        <authorList>
            <consortium name="Ensembl"/>
        </authorList>
    </citation>
    <scope>IDENTIFICATION</scope>
</reference>
<keyword evidence="3" id="KW-1185">Reference proteome</keyword>
<evidence type="ECO:0000313" key="2">
    <source>
        <dbReference type="Ensembl" id="ENSPMGP00000009761.1"/>
    </source>
</evidence>
<accession>A0A3B3ZZT2</accession>
<evidence type="ECO:0000313" key="3">
    <source>
        <dbReference type="Proteomes" id="UP000261520"/>
    </source>
</evidence>
<dbReference type="Ensembl" id="ENSPMGT00000010408.1">
    <property type="protein sequence ID" value="ENSPMGP00000009761.1"/>
    <property type="gene ID" value="ENSPMGG00000008082.1"/>
</dbReference>
<sequence>PPPPPSEINPEGCDRQGALFQPINEVNHKRPPALTHTHTHPHPLSHTPPHTHSHTHTLSMNLQQFWHKLFFTVYSRLIQNVPSELWNFLRGNTHSF</sequence>
<feature type="region of interest" description="Disordered" evidence="1">
    <location>
        <begin position="26"/>
        <end position="55"/>
    </location>
</feature>
<organism evidence="2 3">
    <name type="scientific">Periophthalmus magnuspinnatus</name>
    <dbReference type="NCBI Taxonomy" id="409849"/>
    <lineage>
        <taxon>Eukaryota</taxon>
        <taxon>Metazoa</taxon>
        <taxon>Chordata</taxon>
        <taxon>Craniata</taxon>
        <taxon>Vertebrata</taxon>
        <taxon>Euteleostomi</taxon>
        <taxon>Actinopterygii</taxon>
        <taxon>Neopterygii</taxon>
        <taxon>Teleostei</taxon>
        <taxon>Neoteleostei</taxon>
        <taxon>Acanthomorphata</taxon>
        <taxon>Gobiaria</taxon>
        <taxon>Gobiiformes</taxon>
        <taxon>Gobioidei</taxon>
        <taxon>Gobiidae</taxon>
        <taxon>Oxudercinae</taxon>
        <taxon>Periophthalmus</taxon>
    </lineage>
</organism>